<dbReference type="SUPFAM" id="SSF49777">
    <property type="entry name" value="PEBP-like"/>
    <property type="match status" value="1"/>
</dbReference>
<accession>A0A7N4PLI4</accession>
<evidence type="ECO:0000313" key="11">
    <source>
        <dbReference type="Ensembl" id="ENSSHAP00000040281.1"/>
    </source>
</evidence>
<feature type="region of interest" description="Disordered" evidence="10">
    <location>
        <begin position="23"/>
        <end position="42"/>
    </location>
</feature>
<evidence type="ECO:0000256" key="1">
    <source>
        <dbReference type="ARBA" id="ARBA00004173"/>
    </source>
</evidence>
<dbReference type="InParanoid" id="A0A7N4PLI4"/>
<dbReference type="PANTHER" id="PTHR11362">
    <property type="entry name" value="PHOSPHATIDYLETHANOLAMINE-BINDING PROTEIN"/>
    <property type="match status" value="1"/>
</dbReference>
<gene>
    <name evidence="11" type="primary">MRPL38</name>
</gene>
<sequence length="402" mass="46090">MAAPSWRLALCGVRNARSFGTSAALSRRSAPLGPMPNEDIDMSAPEKLKKYGSFDRYQRCAEREANAPHWWKSYRDYFRPPSDPTYKIDIGFPPNKMGNRQQQVLERKKILRESRAKMEKASHLRNVLVPLEEVKVDWENTVGPYHKQRLAEYYGLYQDLFLGATFVPWVPLHVAYNLGEELMMPVFHGNEVTPTEATNPPTVTYEAEKGSLWTLLLTNLDGHLQEQDAEYVHWLVTNIPGNDVSAGQEMCHYLPPFPSTGTGFHRLAFLLFKQHEAIDFSEDARPSPCYRLAMRTFRTFDFYKKHQDFMTPTGLAFFQCRWDDSVTHVYHHLLSKWDRVDSGEGVSALSGHCKRARSHRERVQRTTLTASLRELACNSWPEPCHSIVGKRRKSGGVVGCLL</sequence>
<evidence type="ECO:0000313" key="12">
    <source>
        <dbReference type="Proteomes" id="UP000007648"/>
    </source>
</evidence>
<keyword evidence="12" id="KW-1185">Reference proteome</keyword>
<dbReference type="GO" id="GO:0005743">
    <property type="term" value="C:mitochondrial inner membrane"/>
    <property type="evidence" value="ECO:0007669"/>
    <property type="project" value="UniProtKB-ARBA"/>
</dbReference>
<dbReference type="GO" id="GO:0005762">
    <property type="term" value="C:mitochondrial large ribosomal subunit"/>
    <property type="evidence" value="ECO:0007669"/>
    <property type="project" value="Ensembl"/>
</dbReference>
<evidence type="ECO:0000256" key="6">
    <source>
        <dbReference type="ARBA" id="ARBA00023274"/>
    </source>
</evidence>
<evidence type="ECO:0000256" key="7">
    <source>
        <dbReference type="ARBA" id="ARBA00038016"/>
    </source>
</evidence>
<dbReference type="Gene3D" id="3.90.280.10">
    <property type="entry name" value="PEBP-like"/>
    <property type="match status" value="1"/>
</dbReference>
<keyword evidence="3" id="KW-0689">Ribosomal protein</keyword>
<keyword evidence="6" id="KW-0687">Ribonucleoprotein</keyword>
<dbReference type="FunCoup" id="A0A7N4PLI4">
    <property type="interactions" value="1515"/>
</dbReference>
<evidence type="ECO:0000256" key="9">
    <source>
        <dbReference type="ARBA" id="ARBA00041206"/>
    </source>
</evidence>
<dbReference type="InterPro" id="IPR035810">
    <property type="entry name" value="PEBP_euk"/>
</dbReference>
<dbReference type="Proteomes" id="UP000007648">
    <property type="component" value="Unassembled WGS sequence"/>
</dbReference>
<reference evidence="11 12" key="1">
    <citation type="journal article" date="2011" name="Proc. Natl. Acad. Sci. U.S.A.">
        <title>Genetic diversity and population structure of the endangered marsupial Sarcophilus harrisii (Tasmanian devil).</title>
        <authorList>
            <person name="Miller W."/>
            <person name="Hayes V.M."/>
            <person name="Ratan A."/>
            <person name="Petersen D.C."/>
            <person name="Wittekindt N.E."/>
            <person name="Miller J."/>
            <person name="Walenz B."/>
            <person name="Knight J."/>
            <person name="Qi J."/>
            <person name="Zhao F."/>
            <person name="Wang Q."/>
            <person name="Bedoya-Reina O.C."/>
            <person name="Katiyar N."/>
            <person name="Tomsho L.P."/>
            <person name="Kasson L.M."/>
            <person name="Hardie R.A."/>
            <person name="Woodbridge P."/>
            <person name="Tindall E.A."/>
            <person name="Bertelsen M.F."/>
            <person name="Dixon D."/>
            <person name="Pyecroft S."/>
            <person name="Helgen K.M."/>
            <person name="Lesk A.M."/>
            <person name="Pringle T.H."/>
            <person name="Patterson N."/>
            <person name="Zhang Y."/>
            <person name="Kreiss A."/>
            <person name="Woods G.M."/>
            <person name="Jones M.E."/>
            <person name="Schuster S.C."/>
        </authorList>
    </citation>
    <scope>NUCLEOTIDE SEQUENCE [LARGE SCALE GENOMIC DNA]</scope>
</reference>
<dbReference type="GeneTree" id="ENSGT00900000141125"/>
<dbReference type="GO" id="GO:0005829">
    <property type="term" value="C:cytosol"/>
    <property type="evidence" value="ECO:0007669"/>
    <property type="project" value="Ensembl"/>
</dbReference>
<evidence type="ECO:0000256" key="3">
    <source>
        <dbReference type="ARBA" id="ARBA00022980"/>
    </source>
</evidence>
<proteinExistence type="inferred from homology"/>
<dbReference type="Pfam" id="PF01161">
    <property type="entry name" value="PBP"/>
    <property type="match status" value="1"/>
</dbReference>
<dbReference type="FunFam" id="3.90.280.10:FF:000002">
    <property type="entry name" value="39S ribosomal protein L38, mitochondrial"/>
    <property type="match status" value="1"/>
</dbReference>
<evidence type="ECO:0000256" key="4">
    <source>
        <dbReference type="ARBA" id="ARBA00023054"/>
    </source>
</evidence>
<protein>
    <recommendedName>
        <fullName evidence="8">Large ribosomal subunit protein mL38</fullName>
    </recommendedName>
    <alternativeName>
        <fullName evidence="9">39S ribosomal protein L38, mitochondrial</fullName>
    </alternativeName>
</protein>
<dbReference type="InterPro" id="IPR008914">
    <property type="entry name" value="PEBP"/>
</dbReference>
<organism evidence="11 12">
    <name type="scientific">Sarcophilus harrisii</name>
    <name type="common">Tasmanian devil</name>
    <name type="synonym">Sarcophilus laniarius</name>
    <dbReference type="NCBI Taxonomy" id="9305"/>
    <lineage>
        <taxon>Eukaryota</taxon>
        <taxon>Metazoa</taxon>
        <taxon>Chordata</taxon>
        <taxon>Craniata</taxon>
        <taxon>Vertebrata</taxon>
        <taxon>Euteleostomi</taxon>
        <taxon>Mammalia</taxon>
        <taxon>Metatheria</taxon>
        <taxon>Dasyuromorphia</taxon>
        <taxon>Dasyuridae</taxon>
        <taxon>Sarcophilus</taxon>
    </lineage>
</organism>
<dbReference type="InterPro" id="IPR036610">
    <property type="entry name" value="PEBP-like_sf"/>
</dbReference>
<keyword evidence="2" id="KW-0809">Transit peptide</keyword>
<evidence type="ECO:0000256" key="10">
    <source>
        <dbReference type="SAM" id="MobiDB-lite"/>
    </source>
</evidence>
<reference evidence="11" key="2">
    <citation type="submission" date="2025-08" db="UniProtKB">
        <authorList>
            <consortium name="Ensembl"/>
        </authorList>
    </citation>
    <scope>IDENTIFICATION</scope>
</reference>
<reference evidence="11" key="3">
    <citation type="submission" date="2025-09" db="UniProtKB">
        <authorList>
            <consortium name="Ensembl"/>
        </authorList>
    </citation>
    <scope>IDENTIFICATION</scope>
</reference>
<dbReference type="Ensembl" id="ENSSHAT00000051746.1">
    <property type="protein sequence ID" value="ENSSHAP00000040281.1"/>
    <property type="gene ID" value="ENSSHAG00000023535.1"/>
</dbReference>
<evidence type="ECO:0000256" key="2">
    <source>
        <dbReference type="ARBA" id="ARBA00022946"/>
    </source>
</evidence>
<dbReference type="CDD" id="cd00866">
    <property type="entry name" value="PEBP_euk"/>
    <property type="match status" value="1"/>
</dbReference>
<dbReference type="PANTHER" id="PTHR11362:SF133">
    <property type="entry name" value="LARGE RIBOSOMAL SUBUNIT PROTEIN ML38"/>
    <property type="match status" value="1"/>
</dbReference>
<name>A0A7N4PLI4_SARHA</name>
<keyword evidence="4" id="KW-0175">Coiled coil</keyword>
<keyword evidence="5" id="KW-0496">Mitochondrion</keyword>
<evidence type="ECO:0000256" key="5">
    <source>
        <dbReference type="ARBA" id="ARBA00023128"/>
    </source>
</evidence>
<comment type="similarity">
    <text evidence="7">Belongs to the phosphatidylethanolamine-binding protein family. Mitochondrion-specific ribosomal protein mL38 subfamily.</text>
</comment>
<dbReference type="AlphaFoldDB" id="A0A7N4PLI4"/>
<comment type="subcellular location">
    <subcellularLocation>
        <location evidence="1">Mitochondrion</location>
    </subcellularLocation>
</comment>
<evidence type="ECO:0000256" key="8">
    <source>
        <dbReference type="ARBA" id="ARBA00039444"/>
    </source>
</evidence>